<name>A0A1H4EX42_ALKAM</name>
<feature type="chain" id="PRO_5011462180" evidence="1">
    <location>
        <begin position="27"/>
        <end position="296"/>
    </location>
</feature>
<dbReference type="GO" id="GO:0032259">
    <property type="term" value="P:methylation"/>
    <property type="evidence" value="ECO:0007669"/>
    <property type="project" value="UniProtKB-KW"/>
</dbReference>
<reference evidence="2 3" key="1">
    <citation type="submission" date="2016-10" db="EMBL/GenBank/DDBJ databases">
        <authorList>
            <person name="de Groot N.N."/>
        </authorList>
    </citation>
    <scope>NUCLEOTIDE SEQUENCE [LARGE SCALE GENOMIC DNA]</scope>
    <source>
        <strain evidence="2 3">CGMCC 1.3430</strain>
    </source>
</reference>
<evidence type="ECO:0000313" key="2">
    <source>
        <dbReference type="EMBL" id="SEA89200.1"/>
    </source>
</evidence>
<protein>
    <submittedName>
        <fullName evidence="2">Predicted methyltransferase</fullName>
    </submittedName>
</protein>
<keyword evidence="2" id="KW-0808">Transferase</keyword>
<gene>
    <name evidence="2" type="ORF">SAMN04488051_10837</name>
</gene>
<keyword evidence="1" id="KW-0732">Signal</keyword>
<sequence length="296" mass="34078">MTLPTKIIQACLLCCTSLLLPLQADTATQELSFSDQLSFYADHPLRSDGHKARNRYRNPVDTLLFFAVEPQHQVLEIWPARGWYTEILAPYLRDQGQLTIAHHRQLQLDADDDRQRFWARISRQLSERIELQPEYFGAVKQLAFDPPELLHLGQEGHYDRVLSFRNAHIWDQHGLLLQSMQEFFRVLKPGGILGMVEHRASRVSDITSFAGEGYLDEAYIIMVAEFAGFQLLDRSEINANPLDTRDHPRGVYSLPPTLAMGSEDRERFLAIGESDRMTLKFIKPEHYSSRPYAVQP</sequence>
<dbReference type="AlphaFoldDB" id="A0A1H4EX42"/>
<dbReference type="InterPro" id="IPR016980">
    <property type="entry name" value="S-AdoMet-dep_MeTrfase_Alr7345"/>
</dbReference>
<dbReference type="Proteomes" id="UP000198773">
    <property type="component" value="Unassembled WGS sequence"/>
</dbReference>
<dbReference type="Gene3D" id="3.40.50.150">
    <property type="entry name" value="Vaccinia Virus protein VP39"/>
    <property type="match status" value="1"/>
</dbReference>
<dbReference type="InterPro" id="IPR029063">
    <property type="entry name" value="SAM-dependent_MTases_sf"/>
</dbReference>
<proteinExistence type="predicted"/>
<evidence type="ECO:0000256" key="1">
    <source>
        <dbReference type="SAM" id="SignalP"/>
    </source>
</evidence>
<keyword evidence="3" id="KW-1185">Reference proteome</keyword>
<keyword evidence="2" id="KW-0489">Methyltransferase</keyword>
<dbReference type="STRING" id="152573.SAMN04488051_10837"/>
<organism evidence="2 3">
    <name type="scientific">Alkalimonas amylolytica</name>
    <dbReference type="NCBI Taxonomy" id="152573"/>
    <lineage>
        <taxon>Bacteria</taxon>
        <taxon>Pseudomonadati</taxon>
        <taxon>Pseudomonadota</taxon>
        <taxon>Gammaproteobacteria</taxon>
        <taxon>Alkalimonas</taxon>
    </lineage>
</organism>
<dbReference type="EMBL" id="FNRM01000008">
    <property type="protein sequence ID" value="SEA89200.1"/>
    <property type="molecule type" value="Genomic_DNA"/>
</dbReference>
<feature type="signal peptide" evidence="1">
    <location>
        <begin position="1"/>
        <end position="26"/>
    </location>
</feature>
<dbReference type="PIRSF" id="PIRSF031679">
    <property type="entry name" value="Mtase_Alr7345_prd"/>
    <property type="match status" value="1"/>
</dbReference>
<dbReference type="SUPFAM" id="SSF53335">
    <property type="entry name" value="S-adenosyl-L-methionine-dependent methyltransferases"/>
    <property type="match status" value="1"/>
</dbReference>
<accession>A0A1H4EX42</accession>
<evidence type="ECO:0000313" key="3">
    <source>
        <dbReference type="Proteomes" id="UP000198773"/>
    </source>
</evidence>
<dbReference type="GO" id="GO:0008168">
    <property type="term" value="F:methyltransferase activity"/>
    <property type="evidence" value="ECO:0007669"/>
    <property type="project" value="UniProtKB-KW"/>
</dbReference>